<dbReference type="InterPro" id="IPR024758">
    <property type="entry name" value="Inp1"/>
</dbReference>
<comment type="function">
    <text evidence="1">Required for peroxisome inheritance.</text>
</comment>
<feature type="compositionally biased region" description="Basic and acidic residues" evidence="6">
    <location>
        <begin position="408"/>
        <end position="417"/>
    </location>
</feature>
<feature type="compositionally biased region" description="Basic and acidic residues" evidence="6">
    <location>
        <begin position="337"/>
        <end position="349"/>
    </location>
</feature>
<organism evidence="7 8">
    <name type="scientific">Lojkania enalia</name>
    <dbReference type="NCBI Taxonomy" id="147567"/>
    <lineage>
        <taxon>Eukaryota</taxon>
        <taxon>Fungi</taxon>
        <taxon>Dikarya</taxon>
        <taxon>Ascomycota</taxon>
        <taxon>Pezizomycotina</taxon>
        <taxon>Dothideomycetes</taxon>
        <taxon>Pleosporomycetidae</taxon>
        <taxon>Pleosporales</taxon>
        <taxon>Pleosporales incertae sedis</taxon>
        <taxon>Lojkania</taxon>
    </lineage>
</organism>
<evidence type="ECO:0000256" key="5">
    <source>
        <dbReference type="ARBA" id="ARBA00023136"/>
    </source>
</evidence>
<feature type="region of interest" description="Disordered" evidence="6">
    <location>
        <begin position="234"/>
        <end position="494"/>
    </location>
</feature>
<keyword evidence="5" id="KW-0472">Membrane</keyword>
<evidence type="ECO:0000256" key="4">
    <source>
        <dbReference type="ARBA" id="ARBA00021397"/>
    </source>
</evidence>
<feature type="region of interest" description="Disordered" evidence="6">
    <location>
        <begin position="71"/>
        <end position="91"/>
    </location>
</feature>
<name>A0A9P4KH62_9PLEO</name>
<sequence>MSSPPAARTPEHAPPQPSNPSIRRSFTIPTHIANQPRPAQPSVAGANGIETLFTHASSKIVSFTAASSSRQTSHSRGVVTETPGSIPWRSPTERTLAVGTHTLYIYGMTESLTQESGGLRIYRVTASNVSFLNSGNFLHTIFPKSQCWCVDGESVFVLRIRQDSYYRIELPYQSEEDRSKVEEFKAVLAQVLQYEKTRCPFTRGFEVELPERPKTPPLRRPRKPAEKAKKWLFDKTWVPEDGPRPSTPVLEGSDSGTGSSYEEDDRSSVTTDTVERAPESPVAVLNSTPLEPPPAPSVSERAKLFQGRSATAPSGVMSAPAPGSVEPADASSGATRSVREGSVQKERTDALSLISSADSFYSLEDVTQRSPSPPYLDAETDPASPDAGTELIISQTGAEFVNPWSEEQGSRKEEKQEQPSLRGRERHRRQASEVTITAHSSERTDESPPQTPTNDNTPAIDLHPSSAPSTPPLISDSEEDSFEPPFLDVPTPPDTIRLRRLTGASQRRAFSPMPHPQNLFCPPVQPRKQFTAALVRRTCELILGPPAHLVTLMLRIAAKISLGSFGFNTYRVRHTGEKIPCSWESSDEDEWEEDDYGIPLGNLEGSMLRRRVPSGEVD</sequence>
<dbReference type="GO" id="GO:0045033">
    <property type="term" value="P:peroxisome inheritance"/>
    <property type="evidence" value="ECO:0007669"/>
    <property type="project" value="InterPro"/>
</dbReference>
<accession>A0A9P4KH62</accession>
<evidence type="ECO:0000256" key="2">
    <source>
        <dbReference type="ARBA" id="ARBA00004421"/>
    </source>
</evidence>
<dbReference type="GO" id="GO:0005780">
    <property type="term" value="C:extrinsic component of intraperoxisomal membrane"/>
    <property type="evidence" value="ECO:0007669"/>
    <property type="project" value="InterPro"/>
</dbReference>
<proteinExistence type="inferred from homology"/>
<dbReference type="OrthoDB" id="4097008at2759"/>
<keyword evidence="8" id="KW-1185">Reference proteome</keyword>
<dbReference type="Proteomes" id="UP000800093">
    <property type="component" value="Unassembled WGS sequence"/>
</dbReference>
<protein>
    <recommendedName>
        <fullName evidence="4">Inheritance of peroxisomes protein 1</fullName>
    </recommendedName>
</protein>
<comment type="caution">
    <text evidence="7">The sequence shown here is derived from an EMBL/GenBank/DDBJ whole genome shotgun (WGS) entry which is preliminary data.</text>
</comment>
<comment type="similarity">
    <text evidence="3">Belongs to the INP1 family.</text>
</comment>
<dbReference type="Pfam" id="PF12634">
    <property type="entry name" value="Inp1"/>
    <property type="match status" value="1"/>
</dbReference>
<feature type="compositionally biased region" description="Basic and acidic residues" evidence="6">
    <location>
        <begin position="234"/>
        <end position="243"/>
    </location>
</feature>
<dbReference type="EMBL" id="ML986586">
    <property type="protein sequence ID" value="KAF2268520.1"/>
    <property type="molecule type" value="Genomic_DNA"/>
</dbReference>
<evidence type="ECO:0000313" key="8">
    <source>
        <dbReference type="Proteomes" id="UP000800093"/>
    </source>
</evidence>
<dbReference type="AlphaFoldDB" id="A0A9P4KH62"/>
<comment type="subcellular location">
    <subcellularLocation>
        <location evidence="2">Peroxisome membrane</location>
        <topology evidence="2">Peripheral membrane protein</topology>
    </subcellularLocation>
</comment>
<feature type="region of interest" description="Disordered" evidence="6">
    <location>
        <begin position="1"/>
        <end position="24"/>
    </location>
</feature>
<reference evidence="8" key="1">
    <citation type="journal article" date="2020" name="Stud. Mycol.">
        <title>101 Dothideomycetes genomes: A test case for predicting lifestyles and emergence of pathogens.</title>
        <authorList>
            <person name="Haridas S."/>
            <person name="Albert R."/>
            <person name="Binder M."/>
            <person name="Bloem J."/>
            <person name="LaButti K."/>
            <person name="Salamov A."/>
            <person name="Andreopoulos B."/>
            <person name="Baker S."/>
            <person name="Barry K."/>
            <person name="Bills G."/>
            <person name="Bluhm B."/>
            <person name="Cannon C."/>
            <person name="Castanera R."/>
            <person name="Culley D."/>
            <person name="Daum C."/>
            <person name="Ezra D."/>
            <person name="Gonzalez J."/>
            <person name="Henrissat B."/>
            <person name="Kuo A."/>
            <person name="Liang C."/>
            <person name="Lipzen A."/>
            <person name="Lutzoni F."/>
            <person name="Magnuson J."/>
            <person name="Mondo S."/>
            <person name="Nolan M."/>
            <person name="Ohm R."/>
            <person name="Pangilinan J."/>
            <person name="Park H.-J."/>
            <person name="Ramirez L."/>
            <person name="Alfaro M."/>
            <person name="Sun H."/>
            <person name="Tritt A."/>
            <person name="Yoshinaga Y."/>
            <person name="Zwiers L.-H."/>
            <person name="Turgeon B."/>
            <person name="Goodwin S."/>
            <person name="Spatafora J."/>
            <person name="Crous P."/>
            <person name="Grigoriev I."/>
        </authorList>
    </citation>
    <scope>NUCLEOTIDE SEQUENCE [LARGE SCALE GENOMIC DNA]</scope>
    <source>
        <strain evidence="8">CBS 304.66</strain>
    </source>
</reference>
<evidence type="ECO:0000256" key="1">
    <source>
        <dbReference type="ARBA" id="ARBA00003594"/>
    </source>
</evidence>
<evidence type="ECO:0000256" key="3">
    <source>
        <dbReference type="ARBA" id="ARBA00010707"/>
    </source>
</evidence>
<evidence type="ECO:0000313" key="7">
    <source>
        <dbReference type="EMBL" id="KAF2268520.1"/>
    </source>
</evidence>
<evidence type="ECO:0000256" key="6">
    <source>
        <dbReference type="SAM" id="MobiDB-lite"/>
    </source>
</evidence>
<gene>
    <name evidence="7" type="ORF">CC78DRAFT_565405</name>
</gene>